<gene>
    <name evidence="1" type="ORF">CO181_04435</name>
</gene>
<proteinExistence type="predicted"/>
<evidence type="ECO:0000313" key="2">
    <source>
        <dbReference type="Proteomes" id="UP000230538"/>
    </source>
</evidence>
<dbReference type="Proteomes" id="UP000230538">
    <property type="component" value="Unassembled WGS sequence"/>
</dbReference>
<name>A0A2M7WW28_UNCKA</name>
<dbReference type="Pfam" id="PF12686">
    <property type="entry name" value="DUF3800"/>
    <property type="match status" value="1"/>
</dbReference>
<organism evidence="1 2">
    <name type="scientific">candidate division WWE3 bacterium CG_4_9_14_3_um_filter_43_9</name>
    <dbReference type="NCBI Taxonomy" id="1975082"/>
    <lineage>
        <taxon>Bacteria</taxon>
        <taxon>Katanobacteria</taxon>
    </lineage>
</organism>
<sequence>MSTRDFIENPPDSDKYLNFWRQNYFVLTAVRIPQTSLKTINREINDLKKKTFRTHKVEIKSDWLRNPFQQKKHYLKPYKLDKNDLKNFGDDLFTLIARHQSDLKIISIVFDKRYFGDKKRSSLEGNPLVKTSQTLFKRLQYLGNKNLIIFDQMESSFKVTSGKHRLILSVLENKEKIGEIFVDNYTSIANIEFAKSSRENFLQMADICGYPIYRQFVHYGRQWCSPKIEQLKMYEYFDKIRHNFVDKNTKVRGVGLVCLPDIEKVNWNILGDGHIL</sequence>
<dbReference type="AlphaFoldDB" id="A0A2M7WW28"/>
<protein>
    <recommendedName>
        <fullName evidence="3">DUF3800 domain-containing protein</fullName>
    </recommendedName>
</protein>
<evidence type="ECO:0008006" key="3">
    <source>
        <dbReference type="Google" id="ProtNLM"/>
    </source>
</evidence>
<evidence type="ECO:0000313" key="1">
    <source>
        <dbReference type="EMBL" id="PJA37221.1"/>
    </source>
</evidence>
<accession>A0A2M7WW28</accession>
<dbReference type="InterPro" id="IPR024524">
    <property type="entry name" value="DUF3800"/>
</dbReference>
<reference evidence="2" key="1">
    <citation type="submission" date="2017-09" db="EMBL/GenBank/DDBJ databases">
        <title>Depth-based differentiation of microbial function through sediment-hosted aquifers and enrichment of novel symbionts in the deep terrestrial subsurface.</title>
        <authorList>
            <person name="Probst A.J."/>
            <person name="Ladd B."/>
            <person name="Jarett J.K."/>
            <person name="Geller-Mcgrath D.E."/>
            <person name="Sieber C.M.K."/>
            <person name="Emerson J.B."/>
            <person name="Anantharaman K."/>
            <person name="Thomas B.C."/>
            <person name="Malmstrom R."/>
            <person name="Stieglmeier M."/>
            <person name="Klingl A."/>
            <person name="Woyke T."/>
            <person name="Ryan C.M."/>
            <person name="Banfield J.F."/>
        </authorList>
    </citation>
    <scope>NUCLEOTIDE SEQUENCE [LARGE SCALE GENOMIC DNA]</scope>
</reference>
<dbReference type="EMBL" id="PFXB01000120">
    <property type="protein sequence ID" value="PJA37221.1"/>
    <property type="molecule type" value="Genomic_DNA"/>
</dbReference>
<comment type="caution">
    <text evidence="1">The sequence shown here is derived from an EMBL/GenBank/DDBJ whole genome shotgun (WGS) entry which is preliminary data.</text>
</comment>